<dbReference type="CDD" id="cd05380">
    <property type="entry name" value="CAP_euk"/>
    <property type="match status" value="2"/>
</dbReference>
<keyword evidence="3" id="KW-1185">Reference proteome</keyword>
<reference evidence="2 3" key="1">
    <citation type="submission" date="2013-11" db="EMBL/GenBank/DDBJ databases">
        <title>Draft genome of the bovine lungworm Dictyocaulus viviparus.</title>
        <authorList>
            <person name="Mitreva M."/>
        </authorList>
    </citation>
    <scope>NUCLEOTIDE SEQUENCE [LARGE SCALE GENOMIC DNA]</scope>
    <source>
        <strain evidence="2 3">HannoverDv2000</strain>
    </source>
</reference>
<dbReference type="InterPro" id="IPR001283">
    <property type="entry name" value="CRISP-related"/>
</dbReference>
<name>A0A0D8XYF3_DICVI</name>
<proteinExistence type="predicted"/>
<dbReference type="STRING" id="29172.A0A0D8XYF3"/>
<evidence type="ECO:0000313" key="3">
    <source>
        <dbReference type="Proteomes" id="UP000053766"/>
    </source>
</evidence>
<evidence type="ECO:0000259" key="1">
    <source>
        <dbReference type="SMART" id="SM00198"/>
    </source>
</evidence>
<organism evidence="2 3">
    <name type="scientific">Dictyocaulus viviparus</name>
    <name type="common">Bovine lungworm</name>
    <dbReference type="NCBI Taxonomy" id="29172"/>
    <lineage>
        <taxon>Eukaryota</taxon>
        <taxon>Metazoa</taxon>
        <taxon>Ecdysozoa</taxon>
        <taxon>Nematoda</taxon>
        <taxon>Chromadorea</taxon>
        <taxon>Rhabditida</taxon>
        <taxon>Rhabditina</taxon>
        <taxon>Rhabditomorpha</taxon>
        <taxon>Strongyloidea</taxon>
        <taxon>Metastrongylidae</taxon>
        <taxon>Dictyocaulus</taxon>
    </lineage>
</organism>
<protein>
    <submittedName>
        <fullName evidence="2">SCP-like protein</fullName>
    </submittedName>
</protein>
<dbReference type="Proteomes" id="UP000053766">
    <property type="component" value="Unassembled WGS sequence"/>
</dbReference>
<dbReference type="InterPro" id="IPR014044">
    <property type="entry name" value="CAP_dom"/>
</dbReference>
<accession>A0A0D8XYF3</accession>
<reference evidence="3" key="2">
    <citation type="journal article" date="2016" name="Sci. Rep.">
        <title>Dictyocaulus viviparus genome, variome and transcriptome elucidate lungworm biology and support future intervention.</title>
        <authorList>
            <person name="McNulty S.N."/>
            <person name="Strube C."/>
            <person name="Rosa B.A."/>
            <person name="Martin J.C."/>
            <person name="Tyagi R."/>
            <person name="Choi Y.J."/>
            <person name="Wang Q."/>
            <person name="Hallsworth Pepin K."/>
            <person name="Zhang X."/>
            <person name="Ozersky P."/>
            <person name="Wilson R.K."/>
            <person name="Sternberg P.W."/>
            <person name="Gasser R.B."/>
            <person name="Mitreva M."/>
        </authorList>
    </citation>
    <scope>NUCLEOTIDE SEQUENCE [LARGE SCALE GENOMIC DNA]</scope>
    <source>
        <strain evidence="3">HannoverDv2000</strain>
    </source>
</reference>
<dbReference type="EMBL" id="KN716232">
    <property type="protein sequence ID" value="KJH49525.1"/>
    <property type="molecule type" value="Genomic_DNA"/>
</dbReference>
<evidence type="ECO:0000313" key="2">
    <source>
        <dbReference type="EMBL" id="KJH49525.1"/>
    </source>
</evidence>
<dbReference type="AlphaFoldDB" id="A0A0D8XYF3"/>
<sequence>MFYKVTSSFIYYAILHLCYSAGSYEKPFGCKITSIKDQARQNALDEINTIRSEVALGHFHGSHYLPTAKRMNKLKWDCALEKIAVEAVKNCPRYHSQATSKNGINYHRFQYSVSLSDPIVKAIEVWSDVADVLWPYNNIYNGDTQLLEFANLVFGTTTAVGCSTAKCGNRISAACVFSKPQVKTGTLVYTPGTPCEDDDKCGTSSYCEHGLCVDETKSTEAPPTKNECETKDFNVDFRDTALGMHNNFRSRVARGRARNGFGTYENAPPSSRMDLMVYDCEAEQFAISRVKLCTKKPPALLHWSEYSENFHVLGTTATDILGALQNAISTWTKELEINGIPSNMLYTNELGKRKDKVVTNVTKVSEFH</sequence>
<dbReference type="SUPFAM" id="SSF55797">
    <property type="entry name" value="PR-1-like"/>
    <property type="match status" value="2"/>
</dbReference>
<dbReference type="Pfam" id="PF00188">
    <property type="entry name" value="CAP"/>
    <property type="match status" value="1"/>
</dbReference>
<feature type="domain" description="SCP" evidence="1">
    <location>
        <begin position="38"/>
        <end position="185"/>
    </location>
</feature>
<dbReference type="Gene3D" id="3.40.33.10">
    <property type="entry name" value="CAP"/>
    <property type="match status" value="2"/>
</dbReference>
<dbReference type="OrthoDB" id="5874910at2759"/>
<dbReference type="PANTHER" id="PTHR10334">
    <property type="entry name" value="CYSTEINE-RICH SECRETORY PROTEIN-RELATED"/>
    <property type="match status" value="1"/>
</dbReference>
<gene>
    <name evidence="2" type="ORF">DICVIV_04359</name>
</gene>
<dbReference type="InterPro" id="IPR035940">
    <property type="entry name" value="CAP_sf"/>
</dbReference>
<dbReference type="SMART" id="SM00198">
    <property type="entry name" value="SCP"/>
    <property type="match status" value="1"/>
</dbReference>